<dbReference type="EMBL" id="JANVFS010000038">
    <property type="protein sequence ID" value="KAJ4468416.1"/>
    <property type="molecule type" value="Genomic_DNA"/>
</dbReference>
<organism evidence="1 2">
    <name type="scientific">Lentinula lateritia</name>
    <dbReference type="NCBI Taxonomy" id="40482"/>
    <lineage>
        <taxon>Eukaryota</taxon>
        <taxon>Fungi</taxon>
        <taxon>Dikarya</taxon>
        <taxon>Basidiomycota</taxon>
        <taxon>Agaricomycotina</taxon>
        <taxon>Agaricomycetes</taxon>
        <taxon>Agaricomycetidae</taxon>
        <taxon>Agaricales</taxon>
        <taxon>Marasmiineae</taxon>
        <taxon>Omphalotaceae</taxon>
        <taxon>Lentinula</taxon>
    </lineage>
</organism>
<gene>
    <name evidence="1" type="ORF">C8J55DRAFT_524980</name>
</gene>
<comment type="caution">
    <text evidence="1">The sequence shown here is derived from an EMBL/GenBank/DDBJ whole genome shotgun (WGS) entry which is preliminary data.</text>
</comment>
<dbReference type="Proteomes" id="UP001150238">
    <property type="component" value="Unassembled WGS sequence"/>
</dbReference>
<dbReference type="AlphaFoldDB" id="A0A9W8ZXR5"/>
<evidence type="ECO:0000313" key="2">
    <source>
        <dbReference type="Proteomes" id="UP001150238"/>
    </source>
</evidence>
<evidence type="ECO:0000313" key="1">
    <source>
        <dbReference type="EMBL" id="KAJ4468416.1"/>
    </source>
</evidence>
<protein>
    <submittedName>
        <fullName evidence="1">Uncharacterized protein</fullName>
    </submittedName>
</protein>
<reference evidence="1" key="1">
    <citation type="submission" date="2022-08" db="EMBL/GenBank/DDBJ databases">
        <authorList>
            <consortium name="DOE Joint Genome Institute"/>
            <person name="Min B."/>
            <person name="Riley R."/>
            <person name="Sierra-Patev S."/>
            <person name="Naranjo-Ortiz M."/>
            <person name="Looney B."/>
            <person name="Konkel Z."/>
            <person name="Slot J.C."/>
            <person name="Sakamoto Y."/>
            <person name="Steenwyk J.L."/>
            <person name="Rokas A."/>
            <person name="Carro J."/>
            <person name="Camarero S."/>
            <person name="Ferreira P."/>
            <person name="Molpeceres G."/>
            <person name="Ruiz-Duenas F.J."/>
            <person name="Serrano A."/>
            <person name="Henrissat B."/>
            <person name="Drula E."/>
            <person name="Hughes K.W."/>
            <person name="Mata J.L."/>
            <person name="Ishikawa N.K."/>
            <person name="Vargas-Isla R."/>
            <person name="Ushijima S."/>
            <person name="Smith C.A."/>
            <person name="Ahrendt S."/>
            <person name="Andreopoulos W."/>
            <person name="He G."/>
            <person name="Labutti K."/>
            <person name="Lipzen A."/>
            <person name="Ng V."/>
            <person name="Sandor L."/>
            <person name="Barry K."/>
            <person name="Martinez A.T."/>
            <person name="Xiao Y."/>
            <person name="Gibbons J.G."/>
            <person name="Terashima K."/>
            <person name="Hibbett D.S."/>
            <person name="Grigoriev I.V."/>
        </authorList>
    </citation>
    <scope>NUCLEOTIDE SEQUENCE</scope>
    <source>
        <strain evidence="1">Sp2 HRB7682 ss15</strain>
    </source>
</reference>
<proteinExistence type="predicted"/>
<accession>A0A9W8ZXR5</accession>
<reference evidence="1" key="2">
    <citation type="journal article" date="2023" name="Proc. Natl. Acad. Sci. U.S.A.">
        <title>A global phylogenomic analysis of the shiitake genus Lentinula.</title>
        <authorList>
            <person name="Sierra-Patev S."/>
            <person name="Min B."/>
            <person name="Naranjo-Ortiz M."/>
            <person name="Looney B."/>
            <person name="Konkel Z."/>
            <person name="Slot J.C."/>
            <person name="Sakamoto Y."/>
            <person name="Steenwyk J.L."/>
            <person name="Rokas A."/>
            <person name="Carro J."/>
            <person name="Camarero S."/>
            <person name="Ferreira P."/>
            <person name="Molpeceres G."/>
            <person name="Ruiz-Duenas F.J."/>
            <person name="Serrano A."/>
            <person name="Henrissat B."/>
            <person name="Drula E."/>
            <person name="Hughes K.W."/>
            <person name="Mata J.L."/>
            <person name="Ishikawa N.K."/>
            <person name="Vargas-Isla R."/>
            <person name="Ushijima S."/>
            <person name="Smith C.A."/>
            <person name="Donoghue J."/>
            <person name="Ahrendt S."/>
            <person name="Andreopoulos W."/>
            <person name="He G."/>
            <person name="LaButti K."/>
            <person name="Lipzen A."/>
            <person name="Ng V."/>
            <person name="Riley R."/>
            <person name="Sandor L."/>
            <person name="Barry K."/>
            <person name="Martinez A.T."/>
            <person name="Xiao Y."/>
            <person name="Gibbons J.G."/>
            <person name="Terashima K."/>
            <person name="Grigoriev I.V."/>
            <person name="Hibbett D."/>
        </authorList>
    </citation>
    <scope>NUCLEOTIDE SEQUENCE</scope>
    <source>
        <strain evidence="1">Sp2 HRB7682 ss15</strain>
    </source>
</reference>
<name>A0A9W8ZXR5_9AGAR</name>
<sequence>MDALRVSDSLMAAMKRVKVSSGEDRIATLFSNDTHNSNSHDHCVRVLGFLPVPEEEDEKILVMVRMHKIMDPRFRTVGEAFQFIKEMIEGLHS</sequence>